<feature type="region of interest" description="Disordered" evidence="1">
    <location>
        <begin position="120"/>
        <end position="171"/>
    </location>
</feature>
<protein>
    <submittedName>
        <fullName evidence="2">Uncharacterized protein</fullName>
    </submittedName>
</protein>
<feature type="compositionally biased region" description="Polar residues" evidence="1">
    <location>
        <begin position="128"/>
        <end position="153"/>
    </location>
</feature>
<dbReference type="AlphaFoldDB" id="B3T4K1"/>
<gene>
    <name evidence="2" type="ORF">ALOHA_HF4000ANIW137G21ctg1g39</name>
</gene>
<evidence type="ECO:0000256" key="1">
    <source>
        <dbReference type="SAM" id="MobiDB-lite"/>
    </source>
</evidence>
<organism evidence="2">
    <name type="scientific">uncultured marine microorganism HF4000_ANIW137G21</name>
    <dbReference type="NCBI Taxonomy" id="455530"/>
    <lineage>
        <taxon>unclassified sequences</taxon>
        <taxon>environmental samples</taxon>
    </lineage>
</organism>
<sequence length="171" mass="18166">MTMCLVEHRLSQIALVSPLLLRSTRTSSMTALGYCPSSSFSIDLSMSQAQSSPAFTPHRASISTPVVQCVRTLTVQRKAPSSRAQSTEHPSIGIGWQCGNIRGVSFTAWMTATLDASRTSPFGDRPFATTSRLAAESRSTPLATASRATTGFEPTSMIPVQVSSNVAPPST</sequence>
<proteinExistence type="predicted"/>
<name>B3T4K1_9ZZZZ</name>
<reference evidence="2" key="1">
    <citation type="journal article" date="2008" name="ISME J.">
        <title>Genomic patterns of recombination, clonal divergence and environment in marine microbial populations.</title>
        <authorList>
            <person name="Konstantinidis K.T."/>
            <person name="Delong E.F."/>
        </authorList>
    </citation>
    <scope>NUCLEOTIDE SEQUENCE</scope>
</reference>
<accession>B3T4K1</accession>
<evidence type="ECO:0000313" key="2">
    <source>
        <dbReference type="EMBL" id="ABZ07510.1"/>
    </source>
</evidence>
<feature type="compositionally biased region" description="Polar residues" evidence="1">
    <location>
        <begin position="161"/>
        <end position="171"/>
    </location>
</feature>
<dbReference type="EMBL" id="EU016601">
    <property type="protein sequence ID" value="ABZ07510.1"/>
    <property type="molecule type" value="Genomic_DNA"/>
</dbReference>